<dbReference type="PANTHER" id="PTHR30266">
    <property type="entry name" value="MECHANOSENSITIVE CHANNEL MSCL"/>
    <property type="match status" value="1"/>
</dbReference>
<feature type="transmembrane region" description="Helical" evidence="9">
    <location>
        <begin position="20"/>
        <end position="38"/>
    </location>
</feature>
<accession>A0A2M8WT17</accession>
<evidence type="ECO:0000256" key="6">
    <source>
        <dbReference type="ARBA" id="ARBA00023065"/>
    </source>
</evidence>
<comment type="function">
    <text evidence="9">Channel that opens in response to stretch forces in the membrane lipid bilayer. May participate in the regulation of osmotic pressure changes within the cell.</text>
</comment>
<dbReference type="SUPFAM" id="SSF81330">
    <property type="entry name" value="Gated mechanosensitive channel"/>
    <property type="match status" value="1"/>
</dbReference>
<reference evidence="11 12" key="1">
    <citation type="submission" date="2017-11" db="EMBL/GenBank/DDBJ databases">
        <title>Genomic Encyclopedia of Archaeal and Bacterial Type Strains, Phase II (KMG-II): From Individual Species to Whole Genera.</title>
        <authorList>
            <person name="Goeker M."/>
        </authorList>
    </citation>
    <scope>NUCLEOTIDE SEQUENCE [LARGE SCALE GENOMIC DNA]</scope>
    <source>
        <strain evidence="11 12">DSM 22413</strain>
    </source>
</reference>
<evidence type="ECO:0000256" key="3">
    <source>
        <dbReference type="ARBA" id="ARBA00022475"/>
    </source>
</evidence>
<evidence type="ECO:0000313" key="11">
    <source>
        <dbReference type="EMBL" id="PJI94044.1"/>
    </source>
</evidence>
<keyword evidence="6 9" id="KW-0406">Ion transport</keyword>
<comment type="subcellular location">
    <subcellularLocation>
        <location evidence="9">Cell membrane</location>
        <topology evidence="9">Multi-pass membrane protein</topology>
    </subcellularLocation>
    <subcellularLocation>
        <location evidence="1">Membrane</location>
        <topology evidence="1">Multi-pass membrane protein</topology>
    </subcellularLocation>
</comment>
<dbReference type="Gene3D" id="1.10.1200.120">
    <property type="entry name" value="Large-conductance mechanosensitive channel, MscL, domain 1"/>
    <property type="match status" value="1"/>
</dbReference>
<evidence type="ECO:0000256" key="1">
    <source>
        <dbReference type="ARBA" id="ARBA00004141"/>
    </source>
</evidence>
<organism evidence="11 12">
    <name type="scientific">Luteimicrobium subarcticum</name>
    <dbReference type="NCBI Taxonomy" id="620910"/>
    <lineage>
        <taxon>Bacteria</taxon>
        <taxon>Bacillati</taxon>
        <taxon>Actinomycetota</taxon>
        <taxon>Actinomycetes</taxon>
        <taxon>Micrococcales</taxon>
        <taxon>Luteimicrobium</taxon>
    </lineage>
</organism>
<keyword evidence="5 9" id="KW-1133">Transmembrane helix</keyword>
<evidence type="ECO:0000256" key="2">
    <source>
        <dbReference type="ARBA" id="ARBA00022448"/>
    </source>
</evidence>
<keyword evidence="2 9" id="KW-0813">Transport</keyword>
<keyword evidence="12" id="KW-1185">Reference proteome</keyword>
<dbReference type="GO" id="GO:0005886">
    <property type="term" value="C:plasma membrane"/>
    <property type="evidence" value="ECO:0007669"/>
    <property type="project" value="UniProtKB-SubCell"/>
</dbReference>
<comment type="similarity">
    <text evidence="9">Belongs to the MscL family.</text>
</comment>
<feature type="transmembrane region" description="Helical" evidence="9">
    <location>
        <begin position="86"/>
        <end position="109"/>
    </location>
</feature>
<keyword evidence="7 9" id="KW-0472">Membrane</keyword>
<comment type="caution">
    <text evidence="11">The sequence shown here is derived from an EMBL/GenBank/DDBJ whole genome shotgun (WGS) entry which is preliminary data.</text>
</comment>
<comment type="subunit">
    <text evidence="9">Homopentamer.</text>
</comment>
<dbReference type="HAMAP" id="MF_00115">
    <property type="entry name" value="MscL"/>
    <property type="match status" value="1"/>
</dbReference>
<dbReference type="InterPro" id="IPR036019">
    <property type="entry name" value="MscL_channel"/>
</dbReference>
<protein>
    <recommendedName>
        <fullName evidence="9">Large-conductance mechanosensitive channel</fullName>
    </recommendedName>
</protein>
<dbReference type="RefSeq" id="WP_245859086.1">
    <property type="nucleotide sequence ID" value="NZ_PGTZ01000007.1"/>
</dbReference>
<evidence type="ECO:0000256" key="9">
    <source>
        <dbReference type="HAMAP-Rule" id="MF_00115"/>
    </source>
</evidence>
<keyword evidence="4 9" id="KW-0812">Transmembrane</keyword>
<dbReference type="Pfam" id="PF01741">
    <property type="entry name" value="MscL"/>
    <property type="match status" value="1"/>
</dbReference>
<proteinExistence type="inferred from homology"/>
<dbReference type="PRINTS" id="PR01264">
    <property type="entry name" value="MECHCHANNEL"/>
</dbReference>
<evidence type="ECO:0000256" key="10">
    <source>
        <dbReference type="SAM" id="MobiDB-lite"/>
    </source>
</evidence>
<dbReference type="InterPro" id="IPR037673">
    <property type="entry name" value="MSC/AndL"/>
</dbReference>
<dbReference type="EMBL" id="PGTZ01000007">
    <property type="protein sequence ID" value="PJI94044.1"/>
    <property type="molecule type" value="Genomic_DNA"/>
</dbReference>
<evidence type="ECO:0000256" key="8">
    <source>
        <dbReference type="ARBA" id="ARBA00023303"/>
    </source>
</evidence>
<dbReference type="AlphaFoldDB" id="A0A2M8WT17"/>
<gene>
    <name evidence="9" type="primary">mscL</name>
    <name evidence="11" type="ORF">CLV34_1528</name>
</gene>
<dbReference type="GO" id="GO:0008381">
    <property type="term" value="F:mechanosensitive monoatomic ion channel activity"/>
    <property type="evidence" value="ECO:0007669"/>
    <property type="project" value="UniProtKB-UniRule"/>
</dbReference>
<dbReference type="NCBIfam" id="TIGR00220">
    <property type="entry name" value="mscL"/>
    <property type="match status" value="1"/>
</dbReference>
<dbReference type="Proteomes" id="UP000231586">
    <property type="component" value="Unassembled WGS sequence"/>
</dbReference>
<keyword evidence="8 9" id="KW-0407">Ion channel</keyword>
<keyword evidence="3 9" id="KW-1003">Cell membrane</keyword>
<evidence type="ECO:0000313" key="12">
    <source>
        <dbReference type="Proteomes" id="UP000231586"/>
    </source>
</evidence>
<evidence type="ECO:0000256" key="4">
    <source>
        <dbReference type="ARBA" id="ARBA00022692"/>
    </source>
</evidence>
<evidence type="ECO:0000256" key="7">
    <source>
        <dbReference type="ARBA" id="ARBA00023136"/>
    </source>
</evidence>
<dbReference type="PANTHER" id="PTHR30266:SF2">
    <property type="entry name" value="LARGE-CONDUCTANCE MECHANOSENSITIVE CHANNEL"/>
    <property type="match status" value="1"/>
</dbReference>
<sequence>MRSIVHGFRDFIMRGNAIELAVGVVIGAAFNTVIQAIVNDLINPIIGAVFGKPDFNDLWHITLRHDVGTTTGADGTPQSVDAVLNLGGVITALVQFLTVAIALYFFIVLPMNKLAERRARGKVAEPPAPAEDIRLLTDIRDLLAQDRGPDGTVSAGHGPAGPHPTRV</sequence>
<evidence type="ECO:0000256" key="5">
    <source>
        <dbReference type="ARBA" id="ARBA00022989"/>
    </source>
</evidence>
<feature type="region of interest" description="Disordered" evidence="10">
    <location>
        <begin position="147"/>
        <end position="167"/>
    </location>
</feature>
<name>A0A2M8WT17_9MICO</name>
<dbReference type="InterPro" id="IPR001185">
    <property type="entry name" value="MS_channel"/>
</dbReference>